<evidence type="ECO:0000313" key="1">
    <source>
        <dbReference type="EMBL" id="KAJ9076879.1"/>
    </source>
</evidence>
<sequence>MSLYTFFNWARTQCESLSTSNCSCHGKYSIDEKTNPSPLLDTKTIKTTLTLGEKLFMTASVVTMEKKYAVTTKVAEFWCTITSIFFAMPLLVLGEFDFYGLSPLLKTFIILSVITATMSFVYHWTLMKIYSSADCAFATIMIALGTTALCIKNPFLYFIDDQPEIWVSLIIITGIIFVIFWETTALTSLVLFAIFVPINIFCLFQLGYWDTLLSGAIGISCFLADRKGIAPTHSLWHFFGGLHLYYLCLSLIAN</sequence>
<dbReference type="EMBL" id="QTSX02002239">
    <property type="protein sequence ID" value="KAJ9076879.1"/>
    <property type="molecule type" value="Genomic_DNA"/>
</dbReference>
<comment type="caution">
    <text evidence="1">The sequence shown here is derived from an EMBL/GenBank/DDBJ whole genome shotgun (WGS) entry which is preliminary data.</text>
</comment>
<name>A0ACC2TQF1_9FUNG</name>
<gene>
    <name evidence="1" type="ORF">DSO57_1022083</name>
</gene>
<accession>A0ACC2TQF1</accession>
<organism evidence="1 2">
    <name type="scientific">Entomophthora muscae</name>
    <dbReference type="NCBI Taxonomy" id="34485"/>
    <lineage>
        <taxon>Eukaryota</taxon>
        <taxon>Fungi</taxon>
        <taxon>Fungi incertae sedis</taxon>
        <taxon>Zoopagomycota</taxon>
        <taxon>Entomophthoromycotina</taxon>
        <taxon>Entomophthoromycetes</taxon>
        <taxon>Entomophthorales</taxon>
        <taxon>Entomophthoraceae</taxon>
        <taxon>Entomophthora</taxon>
    </lineage>
</organism>
<reference evidence="1" key="1">
    <citation type="submission" date="2022-04" db="EMBL/GenBank/DDBJ databases">
        <title>Genome of the entomopathogenic fungus Entomophthora muscae.</title>
        <authorList>
            <person name="Elya C."/>
            <person name="Lovett B.R."/>
            <person name="Lee E."/>
            <person name="Macias A.M."/>
            <person name="Hajek A.E."/>
            <person name="De Bivort B.L."/>
            <person name="Kasson M.T."/>
            <person name="De Fine Licht H.H."/>
            <person name="Stajich J.E."/>
        </authorList>
    </citation>
    <scope>NUCLEOTIDE SEQUENCE</scope>
    <source>
        <strain evidence="1">Berkeley</strain>
    </source>
</reference>
<evidence type="ECO:0000313" key="2">
    <source>
        <dbReference type="Proteomes" id="UP001165960"/>
    </source>
</evidence>
<dbReference type="Proteomes" id="UP001165960">
    <property type="component" value="Unassembled WGS sequence"/>
</dbReference>
<proteinExistence type="predicted"/>
<keyword evidence="2" id="KW-1185">Reference proteome</keyword>
<protein>
    <submittedName>
        <fullName evidence="1">Uncharacterized protein</fullName>
    </submittedName>
</protein>